<name>A0A2V5KPG6_9BACL</name>
<dbReference type="Pfam" id="PF00512">
    <property type="entry name" value="HisKA"/>
    <property type="match status" value="1"/>
</dbReference>
<dbReference type="CDD" id="cd00075">
    <property type="entry name" value="HATPase"/>
    <property type="match status" value="1"/>
</dbReference>
<dbReference type="PANTHER" id="PTHR43547">
    <property type="entry name" value="TWO-COMPONENT HISTIDINE KINASE"/>
    <property type="match status" value="1"/>
</dbReference>
<dbReference type="SUPFAM" id="SSF158472">
    <property type="entry name" value="HAMP domain-like"/>
    <property type="match status" value="1"/>
</dbReference>
<gene>
    <name evidence="15" type="ORF">DLM86_02725</name>
</gene>
<evidence type="ECO:0000256" key="3">
    <source>
        <dbReference type="ARBA" id="ARBA00012438"/>
    </source>
</evidence>
<dbReference type="Gene3D" id="1.10.287.130">
    <property type="match status" value="1"/>
</dbReference>
<feature type="domain" description="Histidine kinase" evidence="13">
    <location>
        <begin position="228"/>
        <end position="446"/>
    </location>
</feature>
<dbReference type="CDD" id="cd00082">
    <property type="entry name" value="HisKA"/>
    <property type="match status" value="1"/>
</dbReference>
<organism evidence="15 16">
    <name type="scientific">Paenibacillus flagellatus</name>
    <dbReference type="NCBI Taxonomy" id="2211139"/>
    <lineage>
        <taxon>Bacteria</taxon>
        <taxon>Bacillati</taxon>
        <taxon>Bacillota</taxon>
        <taxon>Bacilli</taxon>
        <taxon>Bacillales</taxon>
        <taxon>Paenibacillaceae</taxon>
        <taxon>Paenibacillus</taxon>
    </lineage>
</organism>
<keyword evidence="7" id="KW-0547">Nucleotide-binding</keyword>
<evidence type="ECO:0000256" key="1">
    <source>
        <dbReference type="ARBA" id="ARBA00000085"/>
    </source>
</evidence>
<evidence type="ECO:0000256" key="9">
    <source>
        <dbReference type="ARBA" id="ARBA00022840"/>
    </source>
</evidence>
<evidence type="ECO:0000256" key="10">
    <source>
        <dbReference type="ARBA" id="ARBA00023012"/>
    </source>
</evidence>
<dbReference type="GO" id="GO:0005524">
    <property type="term" value="F:ATP binding"/>
    <property type="evidence" value="ECO:0007669"/>
    <property type="project" value="UniProtKB-KW"/>
</dbReference>
<feature type="domain" description="HAMP" evidence="14">
    <location>
        <begin position="168"/>
        <end position="220"/>
    </location>
</feature>
<dbReference type="Pfam" id="PF02518">
    <property type="entry name" value="HATPase_c"/>
    <property type="match status" value="1"/>
</dbReference>
<dbReference type="FunFam" id="3.30.565.10:FF:000006">
    <property type="entry name" value="Sensor histidine kinase WalK"/>
    <property type="match status" value="1"/>
</dbReference>
<dbReference type="Pfam" id="PF00672">
    <property type="entry name" value="HAMP"/>
    <property type="match status" value="1"/>
</dbReference>
<keyword evidence="12" id="KW-1133">Transmembrane helix</keyword>
<dbReference type="Gene3D" id="3.30.565.10">
    <property type="entry name" value="Histidine kinase-like ATPase, C-terminal domain"/>
    <property type="match status" value="1"/>
</dbReference>
<evidence type="ECO:0000259" key="14">
    <source>
        <dbReference type="PROSITE" id="PS50885"/>
    </source>
</evidence>
<dbReference type="EC" id="2.7.13.3" evidence="3"/>
<evidence type="ECO:0000313" key="16">
    <source>
        <dbReference type="Proteomes" id="UP000247476"/>
    </source>
</evidence>
<evidence type="ECO:0000256" key="2">
    <source>
        <dbReference type="ARBA" id="ARBA00004651"/>
    </source>
</evidence>
<dbReference type="RefSeq" id="WP_110838410.1">
    <property type="nucleotide sequence ID" value="NZ_QJVJ01000001.1"/>
</dbReference>
<dbReference type="InterPro" id="IPR004358">
    <property type="entry name" value="Sig_transdc_His_kin-like_C"/>
</dbReference>
<sequence>MNVRWCIGDKLFGAMAVLVLFVTLGYFGATHGYLKNRFEDYFKEKTTWPFESYYKEHDNSWEGIEDMKLSDELEQRSPDQREIALLSPDGSLLFYTGSGDPGSLIGQGKRNTVLVNGKTVGTVYADRWETTEGYLIKTHILDSMRTSSFRVPILTGIVALLLGVWLTRRLTQPLNRLIPAIQKIAAGDLRIRIPVTTRDEFGKVTETLNHMAQQLLRAEEVRKNLTADVAHELRTPLSNIQCKLEVIQEGGRDVPPETLLPIQDEVIRLSMLVDDLHQLTLAEAGKLRLDRSPTDLVPLLDRIIDRVKPEADERKIGIVRSYPAQKTMAFVDPNRITQVFYNVLTNAVRYTPSGGSISIRMTDRSRDGSRLAVVDIEDTGVGIPAEQLPFLFDRFYRVEESRSRHTGGMGLGLAIAKEFVEAHQGFISVQSEVGRGTRFTVQLPCD</sequence>
<evidence type="ECO:0000313" key="15">
    <source>
        <dbReference type="EMBL" id="PYI57370.1"/>
    </source>
</evidence>
<evidence type="ECO:0000256" key="12">
    <source>
        <dbReference type="SAM" id="Phobius"/>
    </source>
</evidence>
<keyword evidence="16" id="KW-1185">Reference proteome</keyword>
<dbReference type="PRINTS" id="PR00344">
    <property type="entry name" value="BCTRLSENSOR"/>
</dbReference>
<dbReference type="OrthoDB" id="9813151at2"/>
<keyword evidence="4" id="KW-1003">Cell membrane</keyword>
<evidence type="ECO:0000256" key="8">
    <source>
        <dbReference type="ARBA" id="ARBA00022777"/>
    </source>
</evidence>
<keyword evidence="8 15" id="KW-0418">Kinase</keyword>
<evidence type="ECO:0000256" key="7">
    <source>
        <dbReference type="ARBA" id="ARBA00022741"/>
    </source>
</evidence>
<dbReference type="SUPFAM" id="SSF47384">
    <property type="entry name" value="Homodimeric domain of signal transducing histidine kinase"/>
    <property type="match status" value="1"/>
</dbReference>
<dbReference type="Proteomes" id="UP000247476">
    <property type="component" value="Unassembled WGS sequence"/>
</dbReference>
<reference evidence="15 16" key="1">
    <citation type="submission" date="2018-05" db="EMBL/GenBank/DDBJ databases">
        <title>Paenibacillus flagellatus sp. nov., isolated from selenium mineral soil.</title>
        <authorList>
            <person name="Dai X."/>
        </authorList>
    </citation>
    <scope>NUCLEOTIDE SEQUENCE [LARGE SCALE GENOMIC DNA]</scope>
    <source>
        <strain evidence="15 16">DXL2</strain>
    </source>
</reference>
<dbReference type="SUPFAM" id="SSF55874">
    <property type="entry name" value="ATPase domain of HSP90 chaperone/DNA topoisomerase II/histidine kinase"/>
    <property type="match status" value="1"/>
</dbReference>
<evidence type="ECO:0000259" key="13">
    <source>
        <dbReference type="PROSITE" id="PS50109"/>
    </source>
</evidence>
<dbReference type="CDD" id="cd06225">
    <property type="entry name" value="HAMP"/>
    <property type="match status" value="1"/>
</dbReference>
<accession>A0A2V5KPG6</accession>
<comment type="catalytic activity">
    <reaction evidence="1">
        <text>ATP + protein L-histidine = ADP + protein N-phospho-L-histidine.</text>
        <dbReference type="EC" id="2.7.13.3"/>
    </reaction>
</comment>
<keyword evidence="6" id="KW-0808">Transferase</keyword>
<evidence type="ECO:0000256" key="11">
    <source>
        <dbReference type="ARBA" id="ARBA00023136"/>
    </source>
</evidence>
<dbReference type="SMART" id="SM00304">
    <property type="entry name" value="HAMP"/>
    <property type="match status" value="1"/>
</dbReference>
<keyword evidence="9" id="KW-0067">ATP-binding</keyword>
<comment type="subcellular location">
    <subcellularLocation>
        <location evidence="2">Cell membrane</location>
        <topology evidence="2">Multi-pass membrane protein</topology>
    </subcellularLocation>
</comment>
<evidence type="ECO:0000256" key="5">
    <source>
        <dbReference type="ARBA" id="ARBA00022553"/>
    </source>
</evidence>
<proteinExistence type="predicted"/>
<dbReference type="EMBL" id="QJVJ01000001">
    <property type="protein sequence ID" value="PYI57370.1"/>
    <property type="molecule type" value="Genomic_DNA"/>
</dbReference>
<dbReference type="PROSITE" id="PS50109">
    <property type="entry name" value="HIS_KIN"/>
    <property type="match status" value="1"/>
</dbReference>
<keyword evidence="10" id="KW-0902">Two-component regulatory system</keyword>
<dbReference type="InterPro" id="IPR005467">
    <property type="entry name" value="His_kinase_dom"/>
</dbReference>
<dbReference type="SMART" id="SM00388">
    <property type="entry name" value="HisKA"/>
    <property type="match status" value="1"/>
</dbReference>
<dbReference type="InterPro" id="IPR003661">
    <property type="entry name" value="HisK_dim/P_dom"/>
</dbReference>
<dbReference type="InterPro" id="IPR036097">
    <property type="entry name" value="HisK_dim/P_sf"/>
</dbReference>
<dbReference type="InterPro" id="IPR003660">
    <property type="entry name" value="HAMP_dom"/>
</dbReference>
<dbReference type="PROSITE" id="PS50885">
    <property type="entry name" value="HAMP"/>
    <property type="match status" value="1"/>
</dbReference>
<keyword evidence="12" id="KW-0812">Transmembrane</keyword>
<evidence type="ECO:0000256" key="6">
    <source>
        <dbReference type="ARBA" id="ARBA00022679"/>
    </source>
</evidence>
<dbReference type="GO" id="GO:0005886">
    <property type="term" value="C:plasma membrane"/>
    <property type="evidence" value="ECO:0007669"/>
    <property type="project" value="UniProtKB-SubCell"/>
</dbReference>
<dbReference type="GO" id="GO:0000155">
    <property type="term" value="F:phosphorelay sensor kinase activity"/>
    <property type="evidence" value="ECO:0007669"/>
    <property type="project" value="InterPro"/>
</dbReference>
<dbReference type="PANTHER" id="PTHR43547:SF2">
    <property type="entry name" value="HYBRID SIGNAL TRANSDUCTION HISTIDINE KINASE C"/>
    <property type="match status" value="1"/>
</dbReference>
<protein>
    <recommendedName>
        <fullName evidence="3">histidine kinase</fullName>
        <ecNumber evidence="3">2.7.13.3</ecNumber>
    </recommendedName>
</protein>
<keyword evidence="5" id="KW-0597">Phosphoprotein</keyword>
<feature type="transmembrane region" description="Helical" evidence="12">
    <location>
        <begin position="12"/>
        <end position="34"/>
    </location>
</feature>
<dbReference type="InterPro" id="IPR036890">
    <property type="entry name" value="HATPase_C_sf"/>
</dbReference>
<dbReference type="AlphaFoldDB" id="A0A2V5KPG6"/>
<dbReference type="SMART" id="SM00387">
    <property type="entry name" value="HATPase_c"/>
    <property type="match status" value="1"/>
</dbReference>
<evidence type="ECO:0000256" key="4">
    <source>
        <dbReference type="ARBA" id="ARBA00022475"/>
    </source>
</evidence>
<dbReference type="Gene3D" id="6.10.340.10">
    <property type="match status" value="1"/>
</dbReference>
<dbReference type="InterPro" id="IPR003594">
    <property type="entry name" value="HATPase_dom"/>
</dbReference>
<keyword evidence="11 12" id="KW-0472">Membrane</keyword>
<comment type="caution">
    <text evidence="15">The sequence shown here is derived from an EMBL/GenBank/DDBJ whole genome shotgun (WGS) entry which is preliminary data.</text>
</comment>